<gene>
    <name evidence="2" type="ORF">HAX54_032799</name>
</gene>
<name>A0ABS8YAI1_DATST</name>
<feature type="compositionally biased region" description="Polar residues" evidence="1">
    <location>
        <begin position="62"/>
        <end position="78"/>
    </location>
</feature>
<feature type="non-terminal residue" evidence="2">
    <location>
        <position position="1"/>
    </location>
</feature>
<evidence type="ECO:0000313" key="2">
    <source>
        <dbReference type="EMBL" id="MCE5166989.1"/>
    </source>
</evidence>
<feature type="compositionally biased region" description="Acidic residues" evidence="1">
    <location>
        <begin position="46"/>
        <end position="61"/>
    </location>
</feature>
<feature type="region of interest" description="Disordered" evidence="1">
    <location>
        <begin position="37"/>
        <end position="85"/>
    </location>
</feature>
<feature type="non-terminal residue" evidence="2">
    <location>
        <position position="85"/>
    </location>
</feature>
<dbReference type="EMBL" id="JACEIK010041859">
    <property type="protein sequence ID" value="MCE5166989.1"/>
    <property type="molecule type" value="Genomic_DNA"/>
</dbReference>
<dbReference type="Proteomes" id="UP000823775">
    <property type="component" value="Unassembled WGS sequence"/>
</dbReference>
<comment type="caution">
    <text evidence="2">The sequence shown here is derived from an EMBL/GenBank/DDBJ whole genome shotgun (WGS) entry which is preliminary data.</text>
</comment>
<accession>A0ABS8YAI1</accession>
<sequence>EPDSGEVLSSFDVSHHVSSPSADVVTSNAVVVNNTQLSRDASIDQLSDDGDIETSSDDEAVESQSINEPQPNVFSITDPNDKQLE</sequence>
<reference evidence="2 3" key="1">
    <citation type="journal article" date="2021" name="BMC Genomics">
        <title>Datura genome reveals duplications of psychoactive alkaloid biosynthetic genes and high mutation rate following tissue culture.</title>
        <authorList>
            <person name="Rajewski A."/>
            <person name="Carter-House D."/>
            <person name="Stajich J."/>
            <person name="Litt A."/>
        </authorList>
    </citation>
    <scope>NUCLEOTIDE SEQUENCE [LARGE SCALE GENOMIC DNA]</scope>
    <source>
        <strain evidence="2">AR-01</strain>
    </source>
</reference>
<feature type="region of interest" description="Disordered" evidence="1">
    <location>
        <begin position="1"/>
        <end position="23"/>
    </location>
</feature>
<proteinExistence type="predicted"/>
<evidence type="ECO:0000256" key="1">
    <source>
        <dbReference type="SAM" id="MobiDB-lite"/>
    </source>
</evidence>
<protein>
    <submittedName>
        <fullName evidence="2">Uncharacterized protein</fullName>
    </submittedName>
</protein>
<evidence type="ECO:0000313" key="3">
    <source>
        <dbReference type="Proteomes" id="UP000823775"/>
    </source>
</evidence>
<organism evidence="2 3">
    <name type="scientific">Datura stramonium</name>
    <name type="common">Jimsonweed</name>
    <name type="synonym">Common thornapple</name>
    <dbReference type="NCBI Taxonomy" id="4076"/>
    <lineage>
        <taxon>Eukaryota</taxon>
        <taxon>Viridiplantae</taxon>
        <taxon>Streptophyta</taxon>
        <taxon>Embryophyta</taxon>
        <taxon>Tracheophyta</taxon>
        <taxon>Spermatophyta</taxon>
        <taxon>Magnoliopsida</taxon>
        <taxon>eudicotyledons</taxon>
        <taxon>Gunneridae</taxon>
        <taxon>Pentapetalae</taxon>
        <taxon>asterids</taxon>
        <taxon>lamiids</taxon>
        <taxon>Solanales</taxon>
        <taxon>Solanaceae</taxon>
        <taxon>Solanoideae</taxon>
        <taxon>Datureae</taxon>
        <taxon>Datura</taxon>
    </lineage>
</organism>
<keyword evidence="3" id="KW-1185">Reference proteome</keyword>